<evidence type="ECO:0000256" key="1">
    <source>
        <dbReference type="SAM" id="SignalP"/>
    </source>
</evidence>
<protein>
    <submittedName>
        <fullName evidence="2">Uncharacterized protein</fullName>
    </submittedName>
</protein>
<dbReference type="Proteomes" id="UP001140453">
    <property type="component" value="Unassembled WGS sequence"/>
</dbReference>
<dbReference type="AlphaFoldDB" id="A0A9W8YYF9"/>
<comment type="caution">
    <text evidence="2">The sequence shown here is derived from an EMBL/GenBank/DDBJ whole genome shotgun (WGS) entry which is preliminary data.</text>
</comment>
<evidence type="ECO:0000313" key="2">
    <source>
        <dbReference type="EMBL" id="KAJ4394111.1"/>
    </source>
</evidence>
<organism evidence="2 3">
    <name type="scientific">Gnomoniopsis smithogilvyi</name>
    <dbReference type="NCBI Taxonomy" id="1191159"/>
    <lineage>
        <taxon>Eukaryota</taxon>
        <taxon>Fungi</taxon>
        <taxon>Dikarya</taxon>
        <taxon>Ascomycota</taxon>
        <taxon>Pezizomycotina</taxon>
        <taxon>Sordariomycetes</taxon>
        <taxon>Sordariomycetidae</taxon>
        <taxon>Diaporthales</taxon>
        <taxon>Gnomoniaceae</taxon>
        <taxon>Gnomoniopsis</taxon>
    </lineage>
</organism>
<name>A0A9W8YYF9_9PEZI</name>
<gene>
    <name evidence="2" type="ORF">N0V93_003328</name>
</gene>
<feature type="chain" id="PRO_5040881704" evidence="1">
    <location>
        <begin position="21"/>
        <end position="131"/>
    </location>
</feature>
<evidence type="ECO:0000313" key="3">
    <source>
        <dbReference type="Proteomes" id="UP001140453"/>
    </source>
</evidence>
<proteinExistence type="predicted"/>
<keyword evidence="3" id="KW-1185">Reference proteome</keyword>
<sequence length="131" mass="13885">MKSFSALALVTLLAATFTVASPTVAGDMANPLNRRACGPINGRCDDNGCEGTNDQTPYCTAVAHVVMDADQLLDLATPTGVKGWGIGVLAPTKDAAVIEVLFTEQETEWSAGLRRRRREDAVLNSSSCFPL</sequence>
<feature type="signal peptide" evidence="1">
    <location>
        <begin position="1"/>
        <end position="20"/>
    </location>
</feature>
<keyword evidence="1" id="KW-0732">Signal</keyword>
<reference evidence="2" key="1">
    <citation type="submission" date="2022-10" db="EMBL/GenBank/DDBJ databases">
        <title>Tapping the CABI collections for fungal endophytes: first genome assemblies for Collariella, Neodidymelliopsis, Ascochyta clinopodiicola, Didymella pomorum, Didymosphaeria variabile, Neocosmospora piperis and Neocucurbitaria cava.</title>
        <authorList>
            <person name="Hill R."/>
        </authorList>
    </citation>
    <scope>NUCLEOTIDE SEQUENCE</scope>
    <source>
        <strain evidence="2">IMI 355082</strain>
    </source>
</reference>
<accession>A0A9W8YYF9</accession>
<dbReference type="EMBL" id="JAPEVB010000002">
    <property type="protein sequence ID" value="KAJ4394111.1"/>
    <property type="molecule type" value="Genomic_DNA"/>
</dbReference>